<dbReference type="SMART" id="SM00487">
    <property type="entry name" value="DEXDc"/>
    <property type="match status" value="1"/>
</dbReference>
<evidence type="ECO:0000256" key="5">
    <source>
        <dbReference type="SAM" id="MobiDB-lite"/>
    </source>
</evidence>
<dbReference type="NCBIfam" id="TIGR01970">
    <property type="entry name" value="DEAH_box_HrpB"/>
    <property type="match status" value="1"/>
</dbReference>
<dbReference type="InterPro" id="IPR011545">
    <property type="entry name" value="DEAD/DEAH_box_helicase_dom"/>
</dbReference>
<evidence type="ECO:0000313" key="9">
    <source>
        <dbReference type="Proteomes" id="UP001151234"/>
    </source>
</evidence>
<dbReference type="InterPro" id="IPR014001">
    <property type="entry name" value="Helicase_ATP-bd"/>
</dbReference>
<keyword evidence="2" id="KW-0378">Hydrolase</keyword>
<dbReference type="SMART" id="SM00490">
    <property type="entry name" value="HELICc"/>
    <property type="match status" value="1"/>
</dbReference>
<dbReference type="InterPro" id="IPR027417">
    <property type="entry name" value="P-loop_NTPase"/>
</dbReference>
<dbReference type="PROSITE" id="PS51192">
    <property type="entry name" value="HELICASE_ATP_BIND_1"/>
    <property type="match status" value="1"/>
</dbReference>
<dbReference type="SUPFAM" id="SSF52540">
    <property type="entry name" value="P-loop containing nucleoside triphosphate hydrolases"/>
    <property type="match status" value="1"/>
</dbReference>
<evidence type="ECO:0000256" key="3">
    <source>
        <dbReference type="ARBA" id="ARBA00022806"/>
    </source>
</evidence>
<dbReference type="PANTHER" id="PTHR43519">
    <property type="entry name" value="ATP-DEPENDENT RNA HELICASE HRPB"/>
    <property type="match status" value="1"/>
</dbReference>
<dbReference type="InterPro" id="IPR007502">
    <property type="entry name" value="Helicase-assoc_dom"/>
</dbReference>
<dbReference type="PIRSF" id="PIRSF005496">
    <property type="entry name" value="ATP_hel_hrpB"/>
    <property type="match status" value="1"/>
</dbReference>
<keyword evidence="3 8" id="KW-0347">Helicase</keyword>
<dbReference type="GO" id="GO:0016787">
    <property type="term" value="F:hydrolase activity"/>
    <property type="evidence" value="ECO:0007669"/>
    <property type="project" value="UniProtKB-KW"/>
</dbReference>
<dbReference type="InterPro" id="IPR013689">
    <property type="entry name" value="RNA_helicase_ATP-dep_HrpB_C"/>
</dbReference>
<dbReference type="Pfam" id="PF08482">
    <property type="entry name" value="HrpB_C"/>
    <property type="match status" value="1"/>
</dbReference>
<dbReference type="CDD" id="cd17990">
    <property type="entry name" value="DEXHc_HrpB"/>
    <property type="match status" value="1"/>
</dbReference>
<feature type="domain" description="Helicase C-terminal" evidence="7">
    <location>
        <begin position="209"/>
        <end position="372"/>
    </location>
</feature>
<dbReference type="Gene3D" id="1.20.120.1080">
    <property type="match status" value="1"/>
</dbReference>
<dbReference type="InterPro" id="IPR010225">
    <property type="entry name" value="HrpB"/>
</dbReference>
<dbReference type="Pfam" id="PF00270">
    <property type="entry name" value="DEAD"/>
    <property type="match status" value="1"/>
</dbReference>
<dbReference type="CDD" id="cd18791">
    <property type="entry name" value="SF2_C_RHA"/>
    <property type="match status" value="1"/>
</dbReference>
<evidence type="ECO:0000313" key="8">
    <source>
        <dbReference type="EMBL" id="MDA5400702.1"/>
    </source>
</evidence>
<dbReference type="FunFam" id="3.40.50.300:FF:002125">
    <property type="entry name" value="ATP-dependent helicase HrpB"/>
    <property type="match status" value="1"/>
</dbReference>
<feature type="domain" description="Helicase ATP-binding" evidence="6">
    <location>
        <begin position="18"/>
        <end position="182"/>
    </location>
</feature>
<keyword evidence="4" id="KW-0067">ATP-binding</keyword>
<dbReference type="InterPro" id="IPR001650">
    <property type="entry name" value="Helicase_C-like"/>
</dbReference>
<protein>
    <submittedName>
        <fullName evidence="8">ATP-dependent helicase HrpB</fullName>
    </submittedName>
</protein>
<dbReference type="GO" id="GO:0003676">
    <property type="term" value="F:nucleic acid binding"/>
    <property type="evidence" value="ECO:0007669"/>
    <property type="project" value="InterPro"/>
</dbReference>
<dbReference type="PANTHER" id="PTHR43519:SF1">
    <property type="entry name" value="ATP-DEPENDENT RNA HELICASE HRPB"/>
    <property type="match status" value="1"/>
</dbReference>
<evidence type="ECO:0000256" key="1">
    <source>
        <dbReference type="ARBA" id="ARBA00022741"/>
    </source>
</evidence>
<dbReference type="RefSeq" id="WP_267992453.1">
    <property type="nucleotide sequence ID" value="NZ_JAPJZI010000001.1"/>
</dbReference>
<proteinExistence type="predicted"/>
<keyword evidence="9" id="KW-1185">Reference proteome</keyword>
<dbReference type="SMART" id="SM00847">
    <property type="entry name" value="HA2"/>
    <property type="match status" value="1"/>
</dbReference>
<dbReference type="EMBL" id="JAPJZI010000001">
    <property type="protein sequence ID" value="MDA5400702.1"/>
    <property type="molecule type" value="Genomic_DNA"/>
</dbReference>
<dbReference type="Proteomes" id="UP001151234">
    <property type="component" value="Unassembled WGS sequence"/>
</dbReference>
<evidence type="ECO:0000259" key="7">
    <source>
        <dbReference type="PROSITE" id="PS51194"/>
    </source>
</evidence>
<dbReference type="AlphaFoldDB" id="A0A9X3ZIG8"/>
<accession>A0A9X3ZIG8</accession>
<gene>
    <name evidence="8" type="primary">hrpB</name>
    <name evidence="8" type="ORF">OQ273_19165</name>
</gene>
<feature type="region of interest" description="Disordered" evidence="5">
    <location>
        <begin position="799"/>
        <end position="825"/>
    </location>
</feature>
<evidence type="ECO:0000256" key="2">
    <source>
        <dbReference type="ARBA" id="ARBA00022801"/>
    </source>
</evidence>
<name>A0A9X3ZIG8_9HYPH</name>
<comment type="caution">
    <text evidence="8">The sequence shown here is derived from an EMBL/GenBank/DDBJ whole genome shotgun (WGS) entry which is preliminary data.</text>
</comment>
<dbReference type="GO" id="GO:0005524">
    <property type="term" value="F:ATP binding"/>
    <property type="evidence" value="ECO:0007669"/>
    <property type="project" value="UniProtKB-KW"/>
</dbReference>
<reference evidence="8" key="1">
    <citation type="submission" date="2022-11" db="EMBL/GenBank/DDBJ databases">
        <title>Draft genome sequence of Hoeflea poritis E7-10 and Hoeflea prorocentri PM5-8, separated from scleractinian coral Porites lutea and marine dinoflagellate.</title>
        <authorList>
            <person name="Zhang G."/>
            <person name="Wei Q."/>
            <person name="Cai L."/>
        </authorList>
    </citation>
    <scope>NUCLEOTIDE SEQUENCE</scope>
    <source>
        <strain evidence="8">PM5-8</strain>
    </source>
</reference>
<dbReference type="InterPro" id="IPR049614">
    <property type="entry name" value="HrpB_DEXH"/>
</dbReference>
<evidence type="ECO:0000259" key="6">
    <source>
        <dbReference type="PROSITE" id="PS51192"/>
    </source>
</evidence>
<sequence>MTHMLPELPVSEAVPALLAALEERGSAVLAAPPGAGKTTLVPLHLLNASWRKDGRILVLEPRRLAARASARQMARLIGEEVGETVGYRTRLDTRVSGRTRIEVVTEGIFSRMALADPELPGVAAVLFDEYHERSLEADFGLALALEVKSALREDLRLLVMSATLDVARVSQLMDGATIIESRGRAFPVAIRYRERKPTERIEAVMHAAIVEAFGRETGSILAFLPGQGEIRRTAELLQNDNLKAVIAPLYGDLSAKEQDAAIRPPTKGQRKIVLATAIAETSITIDGIRIVIDSGLQRLPVFEPSTGITRLETVRASRASANQRAGRAGRTEPGIAVRLWREEQTAALPEFTPPQMLASDLSGLILDCAAWGVTDPASMRFIDPPPGPAIAEARSLLQTLGALDEAGHLSEKGRTMRTLGLPVRLAAMVSDAARQGSAHDAAELAVLMSEQGLGGPSIDLDGRWRQFRRASDKRAKSARSLAKRIAQIVGGKNEGETGFVPEAGPFLLSGFSDRVARRRGDMDGKTRFSLANGRGAFVEEHSGLAKEPYIVVADLTGKAASQRILSAARIDAQTIETELADKMSEAEEVTFERDTRSVRGRRVRRLGALIVDQQPLQTPSPDAVADALADGVRLCGIDALPWSSSAKQLRGRLDWLRRTQGEPWPDMSDGALLDCLDQWFLPFQPGCMAFGRIAPESLANGLMSLVPFDLQRDIDRLAPRQFQTPAGSNLAIRYEEDEPVLSVRVQELFGLREHPALANGTVPLVLELLSPAQRPIQKTRDLPGFWAGSWADVRADMRGRYPKHPWPQDPATAEPTRRVKSKSKQ</sequence>
<dbReference type="GO" id="GO:0004386">
    <property type="term" value="F:helicase activity"/>
    <property type="evidence" value="ECO:0007669"/>
    <property type="project" value="UniProtKB-KW"/>
</dbReference>
<dbReference type="Pfam" id="PF00271">
    <property type="entry name" value="Helicase_C"/>
    <property type="match status" value="1"/>
</dbReference>
<evidence type="ECO:0000256" key="4">
    <source>
        <dbReference type="ARBA" id="ARBA00022840"/>
    </source>
</evidence>
<organism evidence="8 9">
    <name type="scientific">Hoeflea prorocentri</name>
    <dbReference type="NCBI Taxonomy" id="1922333"/>
    <lineage>
        <taxon>Bacteria</taxon>
        <taxon>Pseudomonadati</taxon>
        <taxon>Pseudomonadota</taxon>
        <taxon>Alphaproteobacteria</taxon>
        <taxon>Hyphomicrobiales</taxon>
        <taxon>Rhizobiaceae</taxon>
        <taxon>Hoeflea</taxon>
    </lineage>
</organism>
<dbReference type="Gene3D" id="3.40.50.300">
    <property type="entry name" value="P-loop containing nucleotide triphosphate hydrolases"/>
    <property type="match status" value="2"/>
</dbReference>
<keyword evidence="1" id="KW-0547">Nucleotide-binding</keyword>
<dbReference type="PROSITE" id="PS51194">
    <property type="entry name" value="HELICASE_CTER"/>
    <property type="match status" value="1"/>
</dbReference>